<evidence type="ECO:0000313" key="2">
    <source>
        <dbReference type="EMBL" id="KAL1794478.1"/>
    </source>
</evidence>
<name>A0ABR3UD97_9PLEO</name>
<organism evidence="2 3">
    <name type="scientific">Alternaria dauci</name>
    <dbReference type="NCBI Taxonomy" id="48095"/>
    <lineage>
        <taxon>Eukaryota</taxon>
        <taxon>Fungi</taxon>
        <taxon>Dikarya</taxon>
        <taxon>Ascomycota</taxon>
        <taxon>Pezizomycotina</taxon>
        <taxon>Dothideomycetes</taxon>
        <taxon>Pleosporomycetidae</taxon>
        <taxon>Pleosporales</taxon>
        <taxon>Pleosporineae</taxon>
        <taxon>Pleosporaceae</taxon>
        <taxon>Alternaria</taxon>
        <taxon>Alternaria sect. Porri</taxon>
    </lineage>
</organism>
<keyword evidence="3" id="KW-1185">Reference proteome</keyword>
<proteinExistence type="predicted"/>
<gene>
    <name evidence="2" type="ORF">ACET3X_007899</name>
</gene>
<feature type="region of interest" description="Disordered" evidence="1">
    <location>
        <begin position="148"/>
        <end position="180"/>
    </location>
</feature>
<dbReference type="EMBL" id="JBHGVX010000007">
    <property type="protein sequence ID" value="KAL1794478.1"/>
    <property type="molecule type" value="Genomic_DNA"/>
</dbReference>
<feature type="compositionally biased region" description="Low complexity" evidence="1">
    <location>
        <begin position="33"/>
        <end position="47"/>
    </location>
</feature>
<accession>A0ABR3UD97</accession>
<reference evidence="2 3" key="1">
    <citation type="submission" date="2024-09" db="EMBL/GenBank/DDBJ databases">
        <title>T2T genomes of carrot and Alternaria dauci and their utility for understanding host-pathogen interaction during carrot leaf blight disease.</title>
        <authorList>
            <person name="Liu W."/>
            <person name="Xu S."/>
            <person name="Ou C."/>
            <person name="Liu X."/>
            <person name="Zhuang F."/>
            <person name="Deng X.W."/>
        </authorList>
    </citation>
    <scope>NUCLEOTIDE SEQUENCE [LARGE SCALE GENOMIC DNA]</scope>
    <source>
        <strain evidence="2 3">A2016</strain>
    </source>
</reference>
<comment type="caution">
    <text evidence="2">The sequence shown here is derived from an EMBL/GenBank/DDBJ whole genome shotgun (WGS) entry which is preliminary data.</text>
</comment>
<protein>
    <submittedName>
        <fullName evidence="2">Uncharacterized protein</fullName>
    </submittedName>
</protein>
<sequence length="587" mass="65953">MMDTADRGSLYEHDIPSLSASLEAFDPERSMHSAYSSRSNMHSSRWSVPPDEADSETESDGPWAPPAWQKSQSSNHWYRKSLLGDSAMMRSSPSKSPLYEYRRSDRDVTPSRIPLPESPYKMTPRTSPEPIPEEEQRYVTDTIASRLQSPCEEEEEEVPTRTASALHGTESTVSQPDEGPVEGFMRFAYRGEAKFRTAPIEDTISTVASGLQMFTRSRANVIFTFATVFLSYLLLQPWQASLIPDVANVANMAKQFEPLLYASESVIPRSRELADASIAVQDLGESVRATNMSASSVIIDQLDDLGDSLKILSEKITSFFTNVDGDMDSILITMEWAKRELQSIQGPKIGMIDTVIDNVHGGLSKIGLLERSDGSPTAIGHVVNDILGHTTQQRSRATLQRTFDYLLSTLEENIANELARADVLFQLFESVDRQFHNLHRSVAKEEDSLANRKDEFLASMWRQTINNKMKIKKYEKNLKLLKDVRASTLINKSELKVHIQIIHSVRDQLDKARKNLISPLIRAAQSNSFGIDQQLSDLSGTYGFLKTLRDDQKKKVRQQMWGGEPRRRIAITAGGKEEGVEEGEESE</sequence>
<feature type="compositionally biased region" description="Basic and acidic residues" evidence="1">
    <location>
        <begin position="100"/>
        <end position="109"/>
    </location>
</feature>
<feature type="region of interest" description="Disordered" evidence="1">
    <location>
        <begin position="21"/>
        <end position="131"/>
    </location>
</feature>
<evidence type="ECO:0000256" key="1">
    <source>
        <dbReference type="SAM" id="MobiDB-lite"/>
    </source>
</evidence>
<dbReference type="Proteomes" id="UP001578633">
    <property type="component" value="Chromosome 7"/>
</dbReference>
<evidence type="ECO:0000313" key="3">
    <source>
        <dbReference type="Proteomes" id="UP001578633"/>
    </source>
</evidence>
<dbReference type="RefSeq" id="XP_069305062.1">
    <property type="nucleotide sequence ID" value="XM_069454095.1"/>
</dbReference>
<dbReference type="GeneID" id="96088221"/>